<comment type="caution">
    <text evidence="1">The sequence shown here is derived from an EMBL/GenBank/DDBJ whole genome shotgun (WGS) entry which is preliminary data.</text>
</comment>
<organism evidence="1 2">
    <name type="scientific">Schizophyllum amplum</name>
    <dbReference type="NCBI Taxonomy" id="97359"/>
    <lineage>
        <taxon>Eukaryota</taxon>
        <taxon>Fungi</taxon>
        <taxon>Dikarya</taxon>
        <taxon>Basidiomycota</taxon>
        <taxon>Agaricomycotina</taxon>
        <taxon>Agaricomycetes</taxon>
        <taxon>Agaricomycetidae</taxon>
        <taxon>Agaricales</taxon>
        <taxon>Schizophyllaceae</taxon>
        <taxon>Schizophyllum</taxon>
    </lineage>
</organism>
<dbReference type="AlphaFoldDB" id="A0A550CEY5"/>
<keyword evidence="1" id="KW-0238">DNA-binding</keyword>
<dbReference type="GO" id="GO:0003677">
    <property type="term" value="F:DNA binding"/>
    <property type="evidence" value="ECO:0007669"/>
    <property type="project" value="UniProtKB-KW"/>
</dbReference>
<dbReference type="Proteomes" id="UP000320762">
    <property type="component" value="Unassembled WGS sequence"/>
</dbReference>
<keyword evidence="2" id="KW-1185">Reference proteome</keyword>
<proteinExistence type="predicted"/>
<reference evidence="1 2" key="1">
    <citation type="journal article" date="2019" name="New Phytol.">
        <title>Comparative genomics reveals unique wood-decay strategies and fruiting body development in the Schizophyllaceae.</title>
        <authorList>
            <person name="Almasi E."/>
            <person name="Sahu N."/>
            <person name="Krizsan K."/>
            <person name="Balint B."/>
            <person name="Kovacs G.M."/>
            <person name="Kiss B."/>
            <person name="Cseklye J."/>
            <person name="Drula E."/>
            <person name="Henrissat B."/>
            <person name="Nagy I."/>
            <person name="Chovatia M."/>
            <person name="Adam C."/>
            <person name="LaButti K."/>
            <person name="Lipzen A."/>
            <person name="Riley R."/>
            <person name="Grigoriev I.V."/>
            <person name="Nagy L.G."/>
        </authorList>
    </citation>
    <scope>NUCLEOTIDE SEQUENCE [LARGE SCALE GENOMIC DNA]</scope>
    <source>
        <strain evidence="1 2">NL-1724</strain>
    </source>
</reference>
<dbReference type="InterPro" id="IPR036388">
    <property type="entry name" value="WH-like_DNA-bd_sf"/>
</dbReference>
<protein>
    <submittedName>
        <fullName evidence="1">Homeodomain-like protein</fullName>
    </submittedName>
</protein>
<keyword evidence="1" id="KW-0371">Homeobox</keyword>
<accession>A0A550CEY5</accession>
<dbReference type="Pfam" id="PF13384">
    <property type="entry name" value="HTH_23"/>
    <property type="match status" value="1"/>
</dbReference>
<evidence type="ECO:0000313" key="1">
    <source>
        <dbReference type="EMBL" id="TRM63344.1"/>
    </source>
</evidence>
<dbReference type="OrthoDB" id="3012036at2759"/>
<evidence type="ECO:0000313" key="2">
    <source>
        <dbReference type="Proteomes" id="UP000320762"/>
    </source>
</evidence>
<gene>
    <name evidence="1" type="ORF">BD626DRAFT_402862</name>
</gene>
<dbReference type="EMBL" id="VDMD01000010">
    <property type="protein sequence ID" value="TRM63344.1"/>
    <property type="molecule type" value="Genomic_DNA"/>
</dbReference>
<dbReference type="Gene3D" id="1.10.10.10">
    <property type="entry name" value="Winged helix-like DNA-binding domain superfamily/Winged helix DNA-binding domain"/>
    <property type="match status" value="1"/>
</dbReference>
<dbReference type="InterPro" id="IPR009057">
    <property type="entry name" value="Homeodomain-like_sf"/>
</dbReference>
<sequence length="130" mass="15301">MARGKRYSDDLRLTIVRMHEVKNMSTEDISDLIGVSKRTIQLILAQYRERHTVEKPVIRDFRGAKRALNRQDINFLLGCLRKRSDMYLAEMQDVLIERRGKLVDKSTILRTLMTEGYSLKKVIVMPYSQR</sequence>
<dbReference type="STRING" id="97359.A0A550CEY5"/>
<dbReference type="SUPFAM" id="SSF46689">
    <property type="entry name" value="Homeodomain-like"/>
    <property type="match status" value="1"/>
</dbReference>
<name>A0A550CEY5_9AGAR</name>